<keyword evidence="2" id="KW-0812">Transmembrane</keyword>
<organism evidence="3 4">
    <name type="scientific">Buddleja alternifolia</name>
    <dbReference type="NCBI Taxonomy" id="168488"/>
    <lineage>
        <taxon>Eukaryota</taxon>
        <taxon>Viridiplantae</taxon>
        <taxon>Streptophyta</taxon>
        <taxon>Embryophyta</taxon>
        <taxon>Tracheophyta</taxon>
        <taxon>Spermatophyta</taxon>
        <taxon>Magnoliopsida</taxon>
        <taxon>eudicotyledons</taxon>
        <taxon>Gunneridae</taxon>
        <taxon>Pentapetalae</taxon>
        <taxon>asterids</taxon>
        <taxon>lamiids</taxon>
        <taxon>Lamiales</taxon>
        <taxon>Scrophulariaceae</taxon>
        <taxon>Buddlejeae</taxon>
        <taxon>Buddleja</taxon>
    </lineage>
</organism>
<feature type="transmembrane region" description="Helical" evidence="2">
    <location>
        <begin position="284"/>
        <end position="304"/>
    </location>
</feature>
<gene>
    <name evidence="3" type="ORF">BUALT_Bualt16G0106800</name>
</gene>
<feature type="transmembrane region" description="Helical" evidence="2">
    <location>
        <begin position="204"/>
        <end position="226"/>
    </location>
</feature>
<dbReference type="Pfam" id="PF01554">
    <property type="entry name" value="MatE"/>
    <property type="match status" value="1"/>
</dbReference>
<protein>
    <submittedName>
        <fullName evidence="3">Uncharacterized protein</fullName>
    </submittedName>
</protein>
<keyword evidence="4" id="KW-1185">Reference proteome</keyword>
<evidence type="ECO:0000256" key="2">
    <source>
        <dbReference type="SAM" id="Phobius"/>
    </source>
</evidence>
<feature type="transmembrane region" description="Helical" evidence="2">
    <location>
        <begin position="70"/>
        <end position="88"/>
    </location>
</feature>
<feature type="transmembrane region" description="Helical" evidence="2">
    <location>
        <begin position="37"/>
        <end position="58"/>
    </location>
</feature>
<keyword evidence="2" id="KW-0472">Membrane</keyword>
<keyword evidence="2" id="KW-1133">Transmembrane helix</keyword>
<comment type="similarity">
    <text evidence="1">Belongs to the multi antimicrobial extrusion (MATE) (TC 2.A.66.1) family.</text>
</comment>
<feature type="transmembrane region" description="Helical" evidence="2">
    <location>
        <begin position="95"/>
        <end position="114"/>
    </location>
</feature>
<dbReference type="InterPro" id="IPR002528">
    <property type="entry name" value="MATE_fam"/>
</dbReference>
<evidence type="ECO:0000256" key="1">
    <source>
        <dbReference type="ARBA" id="ARBA00010199"/>
    </source>
</evidence>
<name>A0AAV6WL95_9LAMI</name>
<dbReference type="EMBL" id="WHWC01000016">
    <property type="protein sequence ID" value="KAG8367765.1"/>
    <property type="molecule type" value="Genomic_DNA"/>
</dbReference>
<feature type="transmembrane region" description="Helical" evidence="2">
    <location>
        <begin position="247"/>
        <end position="272"/>
    </location>
</feature>
<dbReference type="GO" id="GO:0015297">
    <property type="term" value="F:antiporter activity"/>
    <property type="evidence" value="ECO:0007669"/>
    <property type="project" value="InterPro"/>
</dbReference>
<accession>A0AAV6WL95</accession>
<dbReference type="Proteomes" id="UP000826271">
    <property type="component" value="Unassembled WGS sequence"/>
</dbReference>
<dbReference type="GO" id="GO:0016020">
    <property type="term" value="C:membrane"/>
    <property type="evidence" value="ECO:0007669"/>
    <property type="project" value="InterPro"/>
</dbReference>
<dbReference type="PANTHER" id="PTHR11206">
    <property type="entry name" value="MULTIDRUG RESISTANCE PROTEIN"/>
    <property type="match status" value="1"/>
</dbReference>
<proteinExistence type="inferred from homology"/>
<comment type="caution">
    <text evidence="3">The sequence shown here is derived from an EMBL/GenBank/DDBJ whole genome shotgun (WGS) entry which is preliminary data.</text>
</comment>
<dbReference type="GO" id="GO:0042910">
    <property type="term" value="F:xenobiotic transmembrane transporter activity"/>
    <property type="evidence" value="ECO:0007669"/>
    <property type="project" value="InterPro"/>
</dbReference>
<evidence type="ECO:0000313" key="4">
    <source>
        <dbReference type="Proteomes" id="UP000826271"/>
    </source>
</evidence>
<reference evidence="3" key="1">
    <citation type="submission" date="2019-10" db="EMBL/GenBank/DDBJ databases">
        <authorList>
            <person name="Zhang R."/>
            <person name="Pan Y."/>
            <person name="Wang J."/>
            <person name="Ma R."/>
            <person name="Yu S."/>
        </authorList>
    </citation>
    <scope>NUCLEOTIDE SEQUENCE</scope>
    <source>
        <strain evidence="3">LA-IB0</strain>
        <tissue evidence="3">Leaf</tissue>
    </source>
</reference>
<feature type="transmembrane region" description="Helical" evidence="2">
    <location>
        <begin position="120"/>
        <end position="146"/>
    </location>
</feature>
<dbReference type="AlphaFoldDB" id="A0AAV6WL95"/>
<sequence length="318" mass="35219">MKGEINEKLLEAAKDHNGNHKEEISLKNKIWSKMKTMWIVAGPAILVWFLMFGINVISQAFVGHIGSTELAAYALVFTVLLRFANSILAQSKNLIISYLAVFSLSIHVFLSWLLTVKYKFGIAGAMVSTILAYWIPNVGQIMYVIFGGCRETWSGLPNLAFKDLGPIVKLSLSSGAMICLELRYNSILILLTGNMKNAEVTISTISALSICLNISGWLVMISISFMSAASVRVSNELGRRDPKAAKFSIVMIVLTSFAIEFVLFMFFLFFRGRLAYAFTKNHDVVVAVARLSPLLAFSLLLNSVQPVLSGTMKNLYYS</sequence>
<evidence type="ECO:0000313" key="3">
    <source>
        <dbReference type="EMBL" id="KAG8367765.1"/>
    </source>
</evidence>